<evidence type="ECO:0000259" key="2">
    <source>
        <dbReference type="Pfam" id="PF00171"/>
    </source>
</evidence>
<evidence type="ECO:0000313" key="4">
    <source>
        <dbReference type="Proteomes" id="UP001202117"/>
    </source>
</evidence>
<evidence type="ECO:0000256" key="1">
    <source>
        <dbReference type="ARBA" id="ARBA00023002"/>
    </source>
</evidence>
<protein>
    <submittedName>
        <fullName evidence="3">Aldehyde dehydrogenase</fullName>
    </submittedName>
</protein>
<proteinExistence type="predicted"/>
<dbReference type="SUPFAM" id="SSF53720">
    <property type="entry name" value="ALDH-like"/>
    <property type="match status" value="1"/>
</dbReference>
<feature type="domain" description="Aldehyde dehydrogenase" evidence="2">
    <location>
        <begin position="48"/>
        <end position="509"/>
    </location>
</feature>
<gene>
    <name evidence="3" type="ORF">MKP05_18680</name>
</gene>
<dbReference type="InterPro" id="IPR016161">
    <property type="entry name" value="Ald_DH/histidinol_DH"/>
</dbReference>
<keyword evidence="1" id="KW-0560">Oxidoreductase</keyword>
<dbReference type="PANTHER" id="PTHR11699">
    <property type="entry name" value="ALDEHYDE DEHYDROGENASE-RELATED"/>
    <property type="match status" value="1"/>
</dbReference>
<evidence type="ECO:0000313" key="3">
    <source>
        <dbReference type="EMBL" id="MCH4565127.1"/>
    </source>
</evidence>
<comment type="caution">
    <text evidence="3">The sequence shown here is derived from an EMBL/GenBank/DDBJ whole genome shotgun (WGS) entry which is preliminary data.</text>
</comment>
<dbReference type="InterPro" id="IPR016163">
    <property type="entry name" value="Ald_DH_C"/>
</dbReference>
<keyword evidence="4" id="KW-1185">Reference proteome</keyword>
<dbReference type="Gene3D" id="3.40.309.10">
    <property type="entry name" value="Aldehyde Dehydrogenase, Chain A, domain 2"/>
    <property type="match status" value="1"/>
</dbReference>
<dbReference type="InterPro" id="IPR016162">
    <property type="entry name" value="Ald_DH_N"/>
</dbReference>
<organism evidence="3 4">
    <name type="scientific">Halomonas flagellata</name>
    <dbReference type="NCBI Taxonomy" id="2920385"/>
    <lineage>
        <taxon>Bacteria</taxon>
        <taxon>Pseudomonadati</taxon>
        <taxon>Pseudomonadota</taxon>
        <taxon>Gammaproteobacteria</taxon>
        <taxon>Oceanospirillales</taxon>
        <taxon>Halomonadaceae</taxon>
        <taxon>Halomonas</taxon>
    </lineage>
</organism>
<reference evidence="3 4" key="1">
    <citation type="submission" date="2022-02" db="EMBL/GenBank/DDBJ databases">
        <title>Halomonas fukangensis sp. nov., a halophilic bacterium isolated from a bulk soil of Kalidium foliatum at Fukang.</title>
        <authorList>
            <person name="Huang Y."/>
        </authorList>
    </citation>
    <scope>NUCLEOTIDE SEQUENCE [LARGE SCALE GENOMIC DNA]</scope>
    <source>
        <strain evidence="3 4">EGI 63088</strain>
    </source>
</reference>
<sequence length="532" mass="58299">MEYDYPLVCVIDKELTNIMETINTETPVGLDQQIPIRGLYIDGREVDATSDELIEVRNPSTGEVIACIQHAQEEDVDRAMKSARRAFESPEWGGLSVRARARLVNKLADAMEERIDELYQLETVNNGRPINETRAQVSRLPDFFRYNAGLALARRDSVIPVEGDYLNYTLRTPLGVVGNCTPFNHPLMILCKSLAPVLASGCVTVVKPSEYTPLTTFKLAEIFSDAGLPSGVFNVVTGLGHTTGKALSSHPGLNKLVLTGGTEAGQIAGSLAAKNFASQTLELGGKTPVLVFDDFDVDQAVNYAAFSAFVGAGQTCICGSRHIVHKSIYNEFVEKLAKKTTSIRIGDPSEPGTQLGPVISEKQRQRIMKYIEAGHQDGARLVAGGRIPDAPGLEKGYFVEPTVFADVTPTMTIFQEEVFGPFTSITPFETEEEALRIANDSPFGLAGAVRTRDVHRAHRVSAKLNCGIVWINDHHRLDPASPWGGVKLSGIGREGGTESFDEHFDVKSVMVSTDERPDFDWYRDNVSKRRLN</sequence>
<dbReference type="Pfam" id="PF00171">
    <property type="entry name" value="Aldedh"/>
    <property type="match status" value="1"/>
</dbReference>
<dbReference type="RefSeq" id="WP_240569651.1">
    <property type="nucleotide sequence ID" value="NZ_JAKVPY010000029.1"/>
</dbReference>
<dbReference type="Gene3D" id="3.40.605.10">
    <property type="entry name" value="Aldehyde Dehydrogenase, Chain A, domain 1"/>
    <property type="match status" value="1"/>
</dbReference>
<name>A0ABS9RZ37_9GAMM</name>
<accession>A0ABS9RZ37</accession>
<dbReference type="EMBL" id="JAKVPY010000029">
    <property type="protein sequence ID" value="MCH4565127.1"/>
    <property type="molecule type" value="Genomic_DNA"/>
</dbReference>
<dbReference type="CDD" id="cd07114">
    <property type="entry name" value="ALDH_DhaS"/>
    <property type="match status" value="1"/>
</dbReference>
<dbReference type="InterPro" id="IPR015590">
    <property type="entry name" value="Aldehyde_DH_dom"/>
</dbReference>
<dbReference type="Proteomes" id="UP001202117">
    <property type="component" value="Unassembled WGS sequence"/>
</dbReference>